<dbReference type="Proteomes" id="UP001189429">
    <property type="component" value="Unassembled WGS sequence"/>
</dbReference>
<keyword evidence="2" id="KW-1185">Reference proteome</keyword>
<reference evidence="1" key="1">
    <citation type="submission" date="2023-10" db="EMBL/GenBank/DDBJ databases">
        <authorList>
            <person name="Chen Y."/>
            <person name="Shah S."/>
            <person name="Dougan E. K."/>
            <person name="Thang M."/>
            <person name="Chan C."/>
        </authorList>
    </citation>
    <scope>NUCLEOTIDE SEQUENCE [LARGE SCALE GENOMIC DNA]</scope>
</reference>
<organism evidence="1 2">
    <name type="scientific">Prorocentrum cordatum</name>
    <dbReference type="NCBI Taxonomy" id="2364126"/>
    <lineage>
        <taxon>Eukaryota</taxon>
        <taxon>Sar</taxon>
        <taxon>Alveolata</taxon>
        <taxon>Dinophyceae</taxon>
        <taxon>Prorocentrales</taxon>
        <taxon>Prorocentraceae</taxon>
        <taxon>Prorocentrum</taxon>
    </lineage>
</organism>
<gene>
    <name evidence="1" type="ORF">PCOR1329_LOCUS29477</name>
</gene>
<dbReference type="EMBL" id="CAUYUJ010011112">
    <property type="protein sequence ID" value="CAK0831023.1"/>
    <property type="molecule type" value="Genomic_DNA"/>
</dbReference>
<evidence type="ECO:0000313" key="2">
    <source>
        <dbReference type="Proteomes" id="UP001189429"/>
    </source>
</evidence>
<evidence type="ECO:0000313" key="1">
    <source>
        <dbReference type="EMBL" id="CAK0831023.1"/>
    </source>
</evidence>
<proteinExistence type="predicted"/>
<sequence>MDRREALKSATELCAPLLERGGEEFLVAASADTLAGVLREHASEKDISLETLFEQIGGTSEDAFKTWLGKLPEALGRDEVDFTEARRAAIFHHLDSAKGGSLTLQVGMRAGVHAAGLIVLRVALLPMARPSLPPLRIDNTGPHTRSAAPQDMFTRRFVCVKGLAVTEAFEFRADPRGQPAAFPAPLDPAAGSGRPLDSCVRFKKGALDDEQLRTHEGFWKAAHDPISMRFDALAEAYGDVDALAKLVHQKGMVPDFGKRAADIVRLASEAAAAAGVGAESAEQALDPPLRALFLMQLQTLLARAADVYDAQMAMRPNPLQASLAAKQTFLDGVSGLVRPGSGWDSEGALEDLVGRLEESYRSDSQLVNEQAKQGTGKQVTIEVIRKLQQQAASVLREADTRGAFPWNVKWQYFVENSPLGFRGSYSQGRSVVELLLMPDPRQKKNILNRIGPLNLAGCCV</sequence>
<comment type="caution">
    <text evidence="1">The sequence shown here is derived from an EMBL/GenBank/DDBJ whole genome shotgun (WGS) entry which is preliminary data.</text>
</comment>
<name>A0ABN9SG11_9DINO</name>
<accession>A0ABN9SG11</accession>
<protein>
    <submittedName>
        <fullName evidence="1">Uncharacterized protein</fullName>
    </submittedName>
</protein>